<dbReference type="Gene3D" id="1.20.58.520">
    <property type="entry name" value="Amidohydrolase"/>
    <property type="match status" value="1"/>
</dbReference>
<dbReference type="Gene3D" id="3.40.50.10910">
    <property type="entry name" value="Amidohydrolase"/>
    <property type="match status" value="1"/>
</dbReference>
<proteinExistence type="predicted"/>
<dbReference type="PANTHER" id="PTHR43135:SF3">
    <property type="entry name" value="ALPHA-D-RIBOSE 1-METHYLPHOSPHONATE 5-TRIPHOSPHATE DIPHOSPHATASE"/>
    <property type="match status" value="1"/>
</dbReference>
<feature type="domain" description="Amidohydrolase-related" evidence="1">
    <location>
        <begin position="67"/>
        <end position="429"/>
    </location>
</feature>
<dbReference type="Pfam" id="PF01979">
    <property type="entry name" value="Amidohydro_1"/>
    <property type="match status" value="1"/>
</dbReference>
<evidence type="ECO:0000313" key="2">
    <source>
        <dbReference type="EMBL" id="MEK0306042.1"/>
    </source>
</evidence>
<dbReference type="EMBL" id="JBANBB010000001">
    <property type="protein sequence ID" value="MEK0306042.1"/>
    <property type="molecule type" value="Genomic_DNA"/>
</dbReference>
<dbReference type="InterPro" id="IPR011059">
    <property type="entry name" value="Metal-dep_hydrolase_composite"/>
</dbReference>
<dbReference type="Gene3D" id="3.30.110.90">
    <property type="entry name" value="Amidohydrolase"/>
    <property type="match status" value="1"/>
</dbReference>
<dbReference type="InterPro" id="IPR057744">
    <property type="entry name" value="OTAase-like"/>
</dbReference>
<organism evidence="2 3">
    <name type="scientific">Bifidobacterium favimelis</name>
    <dbReference type="NCBI Taxonomy" id="3122979"/>
    <lineage>
        <taxon>Bacteria</taxon>
        <taxon>Bacillati</taxon>
        <taxon>Actinomycetota</taxon>
        <taxon>Actinomycetes</taxon>
        <taxon>Bifidobacteriales</taxon>
        <taxon>Bifidobacteriaceae</taxon>
        <taxon>Bifidobacterium</taxon>
    </lineage>
</organism>
<dbReference type="InterPro" id="IPR051781">
    <property type="entry name" value="Metallo-dep_Hydrolase"/>
</dbReference>
<evidence type="ECO:0000313" key="3">
    <source>
        <dbReference type="Proteomes" id="UP001373159"/>
    </source>
</evidence>
<reference evidence="2 3" key="1">
    <citation type="submission" date="2024-02" db="EMBL/GenBank/DDBJ databases">
        <title>Bifidobacterium honeyensis sp. nov., isolated from the comb honey.</title>
        <authorList>
            <person name="Liu W."/>
            <person name="Li Y."/>
        </authorList>
    </citation>
    <scope>NUCLEOTIDE SEQUENCE [LARGE SCALE GENOMIC DNA]</scope>
    <source>
        <strain evidence="2 3">IMAU50988</strain>
    </source>
</reference>
<dbReference type="PANTHER" id="PTHR43135">
    <property type="entry name" value="ALPHA-D-RIBOSE 1-METHYLPHOSPHONATE 5-TRIPHOSPHATE DIPHOSPHATASE"/>
    <property type="match status" value="1"/>
</dbReference>
<protein>
    <submittedName>
        <fullName evidence="2">Amidohydrolase family protein</fullName>
    </submittedName>
</protein>
<dbReference type="Gene3D" id="2.30.40.10">
    <property type="entry name" value="Urease, subunit C, domain 1"/>
    <property type="match status" value="1"/>
</dbReference>
<dbReference type="InterPro" id="IPR006680">
    <property type="entry name" value="Amidohydro-rel"/>
</dbReference>
<dbReference type="CDD" id="cd01299">
    <property type="entry name" value="Met_dep_hydrolase_A"/>
    <property type="match status" value="1"/>
</dbReference>
<comment type="caution">
    <text evidence="2">The sequence shown here is derived from an EMBL/GenBank/DDBJ whole genome shotgun (WGS) entry which is preliminary data.</text>
</comment>
<name>A0ABU8ZLC0_9BIFI</name>
<dbReference type="RefSeq" id="WP_340468581.1">
    <property type="nucleotide sequence ID" value="NZ_JBANBB010000001.1"/>
</dbReference>
<accession>A0ABU8ZLC0</accession>
<keyword evidence="3" id="KW-1185">Reference proteome</keyword>
<gene>
    <name evidence="2" type="ORF">V8P97_00925</name>
</gene>
<sequence length="447" mass="47957">MGHLLGRKEREPFAIVHADIATGDEQGTVERDMTILVGADGRIEQVTPSQQAYIPADYHQIDATGKYVAPGLINAHTHLFSDGRPLTSGATSQKTQKTAIKLLHSPLGKVYMRSQAKANIMTLLNSGVTTMRTMGDVGYEAVALRNRIDADDMIGPRILASGPLLAIPGGHGDPLIALASSNPEEARRNTRINLDHGVNAIKIAATGGVTDATKLGVAGTPQMTEEEMAAICDEAHEYGVIVAAHAQGQEGVMRALKAGVDTIEHGSALNDEMLELFRHNPRSLRGYSILDPTLSAGLPLTQLSQEQLGISDIVRGNSELVVDGMVQGARDAHANGIPVGVATDTGMTFVPQYTTWREMDLLVRYAGFTPAQAFNAGTQVNARDLGFEDVTGSISIGKDADMIVLDEDPVKNLRTLASPRLVIAKGRPVWRPEVKHFPEIDQLLDTF</sequence>
<evidence type="ECO:0000259" key="1">
    <source>
        <dbReference type="Pfam" id="PF01979"/>
    </source>
</evidence>
<dbReference type="Proteomes" id="UP001373159">
    <property type="component" value="Unassembled WGS sequence"/>
</dbReference>
<dbReference type="SUPFAM" id="SSF51338">
    <property type="entry name" value="Composite domain of metallo-dependent hydrolases"/>
    <property type="match status" value="1"/>
</dbReference>
<dbReference type="InterPro" id="IPR032466">
    <property type="entry name" value="Metal_Hydrolase"/>
</dbReference>
<dbReference type="SUPFAM" id="SSF51556">
    <property type="entry name" value="Metallo-dependent hydrolases"/>
    <property type="match status" value="1"/>
</dbReference>